<dbReference type="Pfam" id="PF00557">
    <property type="entry name" value="Peptidase_M24"/>
    <property type="match status" value="1"/>
</dbReference>
<evidence type="ECO:0000313" key="12">
    <source>
        <dbReference type="Proteomes" id="UP000018208"/>
    </source>
</evidence>
<dbReference type="AlphaFoldDB" id="V6LT20"/>
<dbReference type="EC" id="3.4.11.18" evidence="8"/>
<dbReference type="InterPro" id="IPR036388">
    <property type="entry name" value="WH-like_DNA-bd_sf"/>
</dbReference>
<dbReference type="SUPFAM" id="SSF55920">
    <property type="entry name" value="Creatinase/aminopeptidase"/>
    <property type="match status" value="1"/>
</dbReference>
<dbReference type="GO" id="GO:0006508">
    <property type="term" value="P:proteolysis"/>
    <property type="evidence" value="ECO:0007669"/>
    <property type="project" value="UniProtKB-KW"/>
</dbReference>
<dbReference type="InterPro" id="IPR000994">
    <property type="entry name" value="Pept_M24"/>
</dbReference>
<dbReference type="GO" id="GO:0070006">
    <property type="term" value="F:metalloaminopeptidase activity"/>
    <property type="evidence" value="ECO:0007669"/>
    <property type="project" value="InterPro"/>
</dbReference>
<reference evidence="10 11" key="1">
    <citation type="journal article" date="2014" name="PLoS Genet.">
        <title>The Genome of Spironucleus salmonicida Highlights a Fish Pathogen Adapted to Fluctuating Environments.</title>
        <authorList>
            <person name="Xu F."/>
            <person name="Jerlstrom-Hultqvist J."/>
            <person name="Einarsson E."/>
            <person name="Astvaldsson A."/>
            <person name="Svard S.G."/>
            <person name="Andersson J.O."/>
        </authorList>
    </citation>
    <scope>NUCLEOTIDE SEQUENCE</scope>
    <source>
        <strain evidence="11">ATCC 50377</strain>
    </source>
</reference>
<dbReference type="EMBL" id="KI546040">
    <property type="protein sequence ID" value="EST47403.1"/>
    <property type="molecule type" value="Genomic_DNA"/>
</dbReference>
<dbReference type="Gene3D" id="3.90.230.10">
    <property type="entry name" value="Creatinase/methionine aminopeptidase superfamily"/>
    <property type="match status" value="1"/>
</dbReference>
<evidence type="ECO:0000256" key="4">
    <source>
        <dbReference type="ARBA" id="ARBA00022438"/>
    </source>
</evidence>
<comment type="function">
    <text evidence="8">Cotranslationally removes the N-terminal methionine from nascent proteins. The N-terminal methionine is often cleaved when the second residue in the primary sequence is small and uncharged (Met-Ala-, Cys, Gly, Pro, Ser, Thr, or Val).</text>
</comment>
<dbReference type="InterPro" id="IPR002468">
    <property type="entry name" value="Pept_M24A_MAP2"/>
</dbReference>
<protein>
    <recommendedName>
        <fullName evidence="8">Methionine aminopeptidase</fullName>
        <ecNumber evidence="8">3.4.11.18</ecNumber>
    </recommendedName>
</protein>
<dbReference type="GO" id="GO:0004239">
    <property type="term" value="F:initiator methionyl aminopeptidase activity"/>
    <property type="evidence" value="ECO:0007669"/>
    <property type="project" value="UniProtKB-EC"/>
</dbReference>
<dbReference type="GO" id="GO:0005737">
    <property type="term" value="C:cytoplasm"/>
    <property type="evidence" value="ECO:0007669"/>
    <property type="project" value="TreeGrafter"/>
</dbReference>
<keyword evidence="5 8" id="KW-0645">Protease</keyword>
<evidence type="ECO:0000256" key="3">
    <source>
        <dbReference type="ARBA" id="ARBA00001954"/>
    </source>
</evidence>
<name>V6LT20_9EUKA</name>
<evidence type="ECO:0000256" key="6">
    <source>
        <dbReference type="ARBA" id="ARBA00022723"/>
    </source>
</evidence>
<keyword evidence="6 8" id="KW-0479">Metal-binding</keyword>
<dbReference type="OrthoDB" id="7848262at2759"/>
<evidence type="ECO:0000256" key="1">
    <source>
        <dbReference type="ARBA" id="ARBA00000294"/>
    </source>
</evidence>
<dbReference type="InterPro" id="IPR036005">
    <property type="entry name" value="Creatinase/aminopeptidase-like"/>
</dbReference>
<feature type="domain" description="Peptidase M24" evidence="9">
    <location>
        <begin position="27"/>
        <end position="229"/>
    </location>
</feature>
<comment type="cofactor">
    <cofactor evidence="3">
        <name>Fe(2+)</name>
        <dbReference type="ChEBI" id="CHEBI:29033"/>
    </cofactor>
</comment>
<evidence type="ECO:0000256" key="2">
    <source>
        <dbReference type="ARBA" id="ARBA00001936"/>
    </source>
</evidence>
<dbReference type="GO" id="GO:0046872">
    <property type="term" value="F:metal ion binding"/>
    <property type="evidence" value="ECO:0007669"/>
    <property type="project" value="UniProtKB-KW"/>
</dbReference>
<comment type="similarity">
    <text evidence="8">Belongs to the peptidase M24A family.</text>
</comment>
<dbReference type="SUPFAM" id="SSF46785">
    <property type="entry name" value="Winged helix' DNA-binding domain"/>
    <property type="match status" value="1"/>
</dbReference>
<gene>
    <name evidence="10" type="ORF">SS50377_12390</name>
    <name evidence="11" type="ORF">SS50377_26891</name>
</gene>
<dbReference type="InterPro" id="IPR001714">
    <property type="entry name" value="Pept_M24_MAP"/>
</dbReference>
<dbReference type="InterPro" id="IPR036390">
    <property type="entry name" value="WH_DNA-bd_sf"/>
</dbReference>
<accession>V6LT20</accession>
<sequence length="345" mass="38517">MPEKVGQLLWSTEDHPETVPDRLEIREKYRKAAEVHRKVREYARTKISPGVDLFEVAEDIEAFLRTACGNKGAESMTKSKMGQAFPLGLSVNHCAAHFSPLSNDTYVVTDKDIVKVDFGVHYDGYIIDSAFSMHWDPKLDVICQASKEATDIGIKTAGVDVPLSELGKAIEEVITSFEYEGKPIQPVRNLCGHQVDRYCIHAGRSIPLHKGSKDHSRMKDGEVYACETFASTGKGEIHEEYPTSHFMLAPQAVKLPLAAIKGTAAAKTLFTTLKTSFSTLAWCPRWLDTMKIQNYGMSLGSLVKSGYVNDYPKLNDKKGCYVSQFEHTFMVADWGKEVFSRGDDY</sequence>
<dbReference type="Proteomes" id="UP000018208">
    <property type="component" value="Unassembled WGS sequence"/>
</dbReference>
<dbReference type="VEuPathDB" id="GiardiaDB:SS50377_26891"/>
<evidence type="ECO:0000256" key="8">
    <source>
        <dbReference type="RuleBase" id="RU003653"/>
    </source>
</evidence>
<reference evidence="11" key="2">
    <citation type="submission" date="2020-12" db="EMBL/GenBank/DDBJ databases">
        <title>New Spironucleus salmonicida genome in near-complete chromosomes.</title>
        <authorList>
            <person name="Xu F."/>
            <person name="Kurt Z."/>
            <person name="Jimenez-Gonzalez A."/>
            <person name="Astvaldsson A."/>
            <person name="Andersson J.O."/>
            <person name="Svard S.G."/>
        </authorList>
    </citation>
    <scope>NUCLEOTIDE SEQUENCE</scope>
    <source>
        <strain evidence="11">ATCC 50377</strain>
    </source>
</reference>
<dbReference type="EMBL" id="AUWU02000007">
    <property type="protein sequence ID" value="KAH0570607.1"/>
    <property type="molecule type" value="Genomic_DNA"/>
</dbReference>
<dbReference type="NCBIfam" id="TIGR00501">
    <property type="entry name" value="met_pdase_II"/>
    <property type="match status" value="1"/>
</dbReference>
<dbReference type="InterPro" id="IPR050247">
    <property type="entry name" value="Met_Aminopeptidase_Type2"/>
</dbReference>
<evidence type="ECO:0000313" key="11">
    <source>
        <dbReference type="EMBL" id="KAH0570607.1"/>
    </source>
</evidence>
<comment type="cofactor">
    <cofactor evidence="2">
        <name>Mn(2+)</name>
        <dbReference type="ChEBI" id="CHEBI:29035"/>
    </cofactor>
</comment>
<comment type="catalytic activity">
    <reaction evidence="1 8">
        <text>Release of N-terminal amino acids, preferentially methionine, from peptides and arylamides.</text>
        <dbReference type="EC" id="3.4.11.18"/>
    </reaction>
</comment>
<evidence type="ECO:0000259" key="9">
    <source>
        <dbReference type="Pfam" id="PF00557"/>
    </source>
</evidence>
<dbReference type="Gene3D" id="1.10.10.10">
    <property type="entry name" value="Winged helix-like DNA-binding domain superfamily/Winged helix DNA-binding domain"/>
    <property type="match status" value="1"/>
</dbReference>
<keyword evidence="4 8" id="KW-0031">Aminopeptidase</keyword>
<dbReference type="PRINTS" id="PR00599">
    <property type="entry name" value="MAPEPTIDASE"/>
</dbReference>
<evidence type="ECO:0000256" key="5">
    <source>
        <dbReference type="ARBA" id="ARBA00022670"/>
    </source>
</evidence>
<dbReference type="PANTHER" id="PTHR45777">
    <property type="entry name" value="METHIONINE AMINOPEPTIDASE 2"/>
    <property type="match status" value="1"/>
</dbReference>
<evidence type="ECO:0000313" key="10">
    <source>
        <dbReference type="EMBL" id="EST47403.1"/>
    </source>
</evidence>
<dbReference type="PANTHER" id="PTHR45777:SF2">
    <property type="entry name" value="METHIONINE AMINOPEPTIDASE 2"/>
    <property type="match status" value="1"/>
</dbReference>
<keyword evidence="12" id="KW-1185">Reference proteome</keyword>
<dbReference type="CDD" id="cd01088">
    <property type="entry name" value="MetAP2"/>
    <property type="match status" value="1"/>
</dbReference>
<organism evidence="10">
    <name type="scientific">Spironucleus salmonicida</name>
    <dbReference type="NCBI Taxonomy" id="348837"/>
    <lineage>
        <taxon>Eukaryota</taxon>
        <taxon>Metamonada</taxon>
        <taxon>Diplomonadida</taxon>
        <taxon>Hexamitidae</taxon>
        <taxon>Hexamitinae</taxon>
        <taxon>Spironucleus</taxon>
    </lineage>
</organism>
<keyword evidence="7" id="KW-0378">Hydrolase</keyword>
<evidence type="ECO:0000256" key="7">
    <source>
        <dbReference type="ARBA" id="ARBA00022801"/>
    </source>
</evidence>
<comment type="cofactor">
    <cofactor evidence="8">
        <name>Co(2+)</name>
        <dbReference type="ChEBI" id="CHEBI:48828"/>
    </cofactor>
    <cofactor evidence="8">
        <name>Zn(2+)</name>
        <dbReference type="ChEBI" id="CHEBI:29105"/>
    </cofactor>
    <cofactor evidence="8">
        <name>Mn(2+)</name>
        <dbReference type="ChEBI" id="CHEBI:29035"/>
    </cofactor>
    <cofactor evidence="8">
        <name>Fe(2+)</name>
        <dbReference type="ChEBI" id="CHEBI:29033"/>
    </cofactor>
    <text evidence="8">Binds 2 divalent metal cations per subunit. Has a high-affinity and a low affinity metal-binding site. The true nature of the physiological cofactor is under debate. The enzyme is active with cobalt, zinc, manganese or divalent iron ions.</text>
</comment>
<proteinExistence type="inferred from homology"/>